<accession>A0A017HA40</accession>
<proteinExistence type="inferred from homology"/>
<organism evidence="6 7">
    <name type="scientific">Limimaricola hongkongensis DSM 17492</name>
    <dbReference type="NCBI Taxonomy" id="1122180"/>
    <lineage>
        <taxon>Bacteria</taxon>
        <taxon>Pseudomonadati</taxon>
        <taxon>Pseudomonadota</taxon>
        <taxon>Alphaproteobacteria</taxon>
        <taxon>Rhodobacterales</taxon>
        <taxon>Paracoccaceae</taxon>
        <taxon>Limimaricola</taxon>
    </lineage>
</organism>
<keyword evidence="7" id="KW-1185">Reference proteome</keyword>
<keyword evidence="3" id="KW-0520">NAD</keyword>
<evidence type="ECO:0000256" key="2">
    <source>
        <dbReference type="ARBA" id="ARBA00023002"/>
    </source>
</evidence>
<dbReference type="RefSeq" id="WP_017929218.1">
    <property type="nucleotide sequence ID" value="NZ_KB823000.1"/>
</dbReference>
<evidence type="ECO:0000256" key="1">
    <source>
        <dbReference type="ARBA" id="ARBA00007637"/>
    </source>
</evidence>
<sequence>MKKIVLTGACGALGSKLREPLSKLADELLSTDIAEAPAKLLENESFVQADLADLAAIEALMQGAEMVVHFGAIPDERSFEELLGPNYIGAYTVWEAAHRAGARRVVYASSVHAVGLQETMAGHDTDVPHRPDSFYGLSKCFAEDMAKMFWEKRGLEAVCLRIMSCTPEPQNARALHTWLSHGDLVRLVEASVTTPVTGFTVAWGVSANSRASVSNHKIPFLGYHPRDNAEDWADRLLPASKTPDPSDRAQRSLGGPFAVVPLGESGVAAIKRMSAQD</sequence>
<evidence type="ECO:0000259" key="5">
    <source>
        <dbReference type="Pfam" id="PF01370"/>
    </source>
</evidence>
<reference evidence="6 7" key="1">
    <citation type="submission" date="2013-03" db="EMBL/GenBank/DDBJ databases">
        <authorList>
            <person name="Fiebig A."/>
            <person name="Goeker M."/>
            <person name="Klenk H.-P.P."/>
        </authorList>
    </citation>
    <scope>NUCLEOTIDE SEQUENCE [LARGE SCALE GENOMIC DNA]</scope>
    <source>
        <strain evidence="6 7">DSM 17492</strain>
    </source>
</reference>
<dbReference type="eggNOG" id="COG0451">
    <property type="taxonomic scope" value="Bacteria"/>
</dbReference>
<gene>
    <name evidence="6" type="ORF">Lokhon_02274</name>
</gene>
<dbReference type="EMBL" id="APGJ01000007">
    <property type="protein sequence ID" value="EYD70634.1"/>
    <property type="molecule type" value="Genomic_DNA"/>
</dbReference>
<evidence type="ECO:0000256" key="3">
    <source>
        <dbReference type="ARBA" id="ARBA00023027"/>
    </source>
</evidence>
<dbReference type="Gene3D" id="3.40.50.720">
    <property type="entry name" value="NAD(P)-binding Rossmann-like Domain"/>
    <property type="match status" value="1"/>
</dbReference>
<dbReference type="PATRIC" id="fig|1122180.6.peg.2253"/>
<dbReference type="OrthoDB" id="8770295at2"/>
<dbReference type="GO" id="GO:0016491">
    <property type="term" value="F:oxidoreductase activity"/>
    <property type="evidence" value="ECO:0007669"/>
    <property type="project" value="UniProtKB-KW"/>
</dbReference>
<keyword evidence="6" id="KW-0413">Isomerase</keyword>
<keyword evidence="2" id="KW-0560">Oxidoreductase</keyword>
<protein>
    <submittedName>
        <fullName evidence="6">UDP-glucose 4-epimerase</fullName>
        <ecNumber evidence="6">5.1.3.2</ecNumber>
    </submittedName>
</protein>
<dbReference type="GO" id="GO:0003978">
    <property type="term" value="F:UDP-glucose 4-epimerase activity"/>
    <property type="evidence" value="ECO:0007669"/>
    <property type="project" value="UniProtKB-EC"/>
</dbReference>
<evidence type="ECO:0000256" key="4">
    <source>
        <dbReference type="SAM" id="MobiDB-lite"/>
    </source>
</evidence>
<evidence type="ECO:0000313" key="7">
    <source>
        <dbReference type="Proteomes" id="UP000025047"/>
    </source>
</evidence>
<name>A0A017HA40_9RHOB</name>
<dbReference type="PANTHER" id="PTHR43103">
    <property type="entry name" value="NUCLEOSIDE-DIPHOSPHATE-SUGAR EPIMERASE"/>
    <property type="match status" value="1"/>
</dbReference>
<comment type="similarity">
    <text evidence="1">Belongs to the NAD(P)-dependent epimerase/dehydratase family.</text>
</comment>
<dbReference type="EC" id="5.1.3.2" evidence="6"/>
<dbReference type="Pfam" id="PF01370">
    <property type="entry name" value="Epimerase"/>
    <property type="match status" value="1"/>
</dbReference>
<dbReference type="InterPro" id="IPR001509">
    <property type="entry name" value="Epimerase_deHydtase"/>
</dbReference>
<dbReference type="HOGENOM" id="CLU_079334_0_0_5"/>
<comment type="caution">
    <text evidence="6">The sequence shown here is derived from an EMBL/GenBank/DDBJ whole genome shotgun (WGS) entry which is preliminary data.</text>
</comment>
<dbReference type="Proteomes" id="UP000025047">
    <property type="component" value="Unassembled WGS sequence"/>
</dbReference>
<dbReference type="InterPro" id="IPR036291">
    <property type="entry name" value="NAD(P)-bd_dom_sf"/>
</dbReference>
<feature type="domain" description="NAD-dependent epimerase/dehydratase" evidence="5">
    <location>
        <begin position="4"/>
        <end position="163"/>
    </location>
</feature>
<feature type="region of interest" description="Disordered" evidence="4">
    <location>
        <begin position="237"/>
        <end position="257"/>
    </location>
</feature>
<evidence type="ECO:0000313" key="6">
    <source>
        <dbReference type="EMBL" id="EYD70634.1"/>
    </source>
</evidence>
<dbReference type="PANTHER" id="PTHR43103:SF5">
    <property type="entry name" value="4-EPIMERASE, PUTATIVE (AFU_ORTHOLOGUE AFUA_7G00360)-RELATED"/>
    <property type="match status" value="1"/>
</dbReference>
<dbReference type="AlphaFoldDB" id="A0A017HA40"/>
<dbReference type="STRING" id="1122180.Lokhon_02274"/>
<dbReference type="SUPFAM" id="SSF51735">
    <property type="entry name" value="NAD(P)-binding Rossmann-fold domains"/>
    <property type="match status" value="1"/>
</dbReference>